<feature type="transmembrane region" description="Helical" evidence="2">
    <location>
        <begin position="168"/>
        <end position="193"/>
    </location>
</feature>
<accession>A0A2K8MJ46</accession>
<feature type="transmembrane region" description="Helical" evidence="2">
    <location>
        <begin position="76"/>
        <end position="101"/>
    </location>
</feature>
<feature type="transmembrane region" description="Helical" evidence="2">
    <location>
        <begin position="107"/>
        <end position="128"/>
    </location>
</feature>
<proteinExistence type="predicted"/>
<protein>
    <submittedName>
        <fullName evidence="4">DUF2062 domain-containing protein</fullName>
    </submittedName>
</protein>
<evidence type="ECO:0000256" key="1">
    <source>
        <dbReference type="SAM" id="MobiDB-lite"/>
    </source>
</evidence>
<feature type="transmembrane region" description="Helical" evidence="2">
    <location>
        <begin position="135"/>
        <end position="156"/>
    </location>
</feature>
<keyword evidence="2" id="KW-0472">Membrane</keyword>
<sequence>MTSASRSRNATGSESKAGSSATVAERGLGARFRGWVQRNLPTRESFESNRWLKPLAHRILHSSLWRMTRRSIPRGVALGMFTGILIPMGQIPASAVLALPLRANVPAAALTTFFTNPFTTPFLLILYYKIGNWALHLSGTSATAAAKTAVADAGWLHWLAADVGLPTAVGMAICAVLGGILGYFVTALGWRLWIGHKWRKRSAERAARQIDAT</sequence>
<feature type="region of interest" description="Disordered" evidence="1">
    <location>
        <begin position="1"/>
        <end position="22"/>
    </location>
</feature>
<dbReference type="Pfam" id="PF09835">
    <property type="entry name" value="DUF2062"/>
    <property type="match status" value="1"/>
</dbReference>
<gene>
    <name evidence="4" type="ORF">CVN68_03865</name>
</gene>
<dbReference type="Proteomes" id="UP000229081">
    <property type="component" value="Chromosome"/>
</dbReference>
<keyword evidence="2" id="KW-0812">Transmembrane</keyword>
<evidence type="ECO:0000259" key="3">
    <source>
        <dbReference type="Pfam" id="PF09835"/>
    </source>
</evidence>
<dbReference type="PANTHER" id="PTHR40547">
    <property type="entry name" value="SLL0298 PROTEIN"/>
    <property type="match status" value="1"/>
</dbReference>
<dbReference type="EMBL" id="CP024923">
    <property type="protein sequence ID" value="ATY31221.1"/>
    <property type="molecule type" value="Genomic_DNA"/>
</dbReference>
<dbReference type="OrthoDB" id="7390525at2"/>
<reference evidence="4 5" key="1">
    <citation type="submission" date="2017-11" db="EMBL/GenBank/DDBJ databases">
        <title>Complete genome sequence of Sphingomonas sp. Strain Cra20, a psychrotolerant potential plant growth promoting rhizobacteria.</title>
        <authorList>
            <person name="Luo Y."/>
        </authorList>
    </citation>
    <scope>NUCLEOTIDE SEQUENCE [LARGE SCALE GENOMIC DNA]</scope>
    <source>
        <strain evidence="4 5">Cra20</strain>
    </source>
</reference>
<dbReference type="PANTHER" id="PTHR40547:SF1">
    <property type="entry name" value="SLL0298 PROTEIN"/>
    <property type="match status" value="1"/>
</dbReference>
<feature type="domain" description="DUF2062" evidence="3">
    <location>
        <begin position="53"/>
        <end position="199"/>
    </location>
</feature>
<name>A0A2K8MJ46_9SPHN</name>
<dbReference type="AlphaFoldDB" id="A0A2K8MJ46"/>
<organism evidence="4 5">
    <name type="scientific">Sphingomonas psychrotolerans</name>
    <dbReference type="NCBI Taxonomy" id="1327635"/>
    <lineage>
        <taxon>Bacteria</taxon>
        <taxon>Pseudomonadati</taxon>
        <taxon>Pseudomonadota</taxon>
        <taxon>Alphaproteobacteria</taxon>
        <taxon>Sphingomonadales</taxon>
        <taxon>Sphingomonadaceae</taxon>
        <taxon>Sphingomonas</taxon>
    </lineage>
</organism>
<keyword evidence="5" id="KW-1185">Reference proteome</keyword>
<evidence type="ECO:0000313" key="4">
    <source>
        <dbReference type="EMBL" id="ATY31221.1"/>
    </source>
</evidence>
<dbReference type="KEGG" id="sphc:CVN68_03865"/>
<evidence type="ECO:0000313" key="5">
    <source>
        <dbReference type="Proteomes" id="UP000229081"/>
    </source>
</evidence>
<keyword evidence="2" id="KW-1133">Transmembrane helix</keyword>
<dbReference type="InterPro" id="IPR018639">
    <property type="entry name" value="DUF2062"/>
</dbReference>
<evidence type="ECO:0000256" key="2">
    <source>
        <dbReference type="SAM" id="Phobius"/>
    </source>
</evidence>